<evidence type="ECO:0000256" key="1">
    <source>
        <dbReference type="ARBA" id="ARBA00006484"/>
    </source>
</evidence>
<dbReference type="EMBL" id="JAVFHQ010000009">
    <property type="protein sequence ID" value="KAK4547936.1"/>
    <property type="molecule type" value="Genomic_DNA"/>
</dbReference>
<dbReference type="SUPFAM" id="SSF51735">
    <property type="entry name" value="NAD(P)-binding Rossmann-fold domains"/>
    <property type="match status" value="1"/>
</dbReference>
<evidence type="ECO:0000313" key="4">
    <source>
        <dbReference type="Proteomes" id="UP001324427"/>
    </source>
</evidence>
<organism evidence="3 4">
    <name type="scientific">Oleoguttula mirabilis</name>
    <dbReference type="NCBI Taxonomy" id="1507867"/>
    <lineage>
        <taxon>Eukaryota</taxon>
        <taxon>Fungi</taxon>
        <taxon>Dikarya</taxon>
        <taxon>Ascomycota</taxon>
        <taxon>Pezizomycotina</taxon>
        <taxon>Dothideomycetes</taxon>
        <taxon>Dothideomycetidae</taxon>
        <taxon>Mycosphaerellales</taxon>
        <taxon>Teratosphaeriaceae</taxon>
        <taxon>Oleoguttula</taxon>
    </lineage>
</organism>
<comment type="caution">
    <text evidence="3">The sequence shown here is derived from an EMBL/GenBank/DDBJ whole genome shotgun (WGS) entry which is preliminary data.</text>
</comment>
<protein>
    <submittedName>
        <fullName evidence="3">Uncharacterized protein</fullName>
    </submittedName>
</protein>
<dbReference type="GO" id="GO:0016491">
    <property type="term" value="F:oxidoreductase activity"/>
    <property type="evidence" value="ECO:0007669"/>
    <property type="project" value="UniProtKB-KW"/>
</dbReference>
<dbReference type="InterPro" id="IPR002347">
    <property type="entry name" value="SDR_fam"/>
</dbReference>
<dbReference type="PRINTS" id="PR00081">
    <property type="entry name" value="GDHRDH"/>
</dbReference>
<proteinExistence type="inferred from homology"/>
<comment type="similarity">
    <text evidence="1">Belongs to the short-chain dehydrogenases/reductases (SDR) family.</text>
</comment>
<dbReference type="Gene3D" id="3.40.50.720">
    <property type="entry name" value="NAD(P)-binding Rossmann-like Domain"/>
    <property type="match status" value="1"/>
</dbReference>
<dbReference type="Proteomes" id="UP001324427">
    <property type="component" value="Unassembled WGS sequence"/>
</dbReference>
<sequence length="290" mass="31428">MADFTKIYRRTTYPTISPSAPSQDQSGRTVLVTGGSEGIGYGIAEAFAIAHAATVILVSRSQDKLDKAAAKFRSDHPQTKVQGLSSDSSDASAIGALWQKLADDKVFVDVLVLNAGAIGEAKGLAEAIFFFNFNIIANLHQLEHFQNQPDESCRQKVLINITSASVQCYNYPRAAYPGSKAGFANYLCHVSEAIPEDKLRIITLHPGAVYTAAVKIPKDLPIWDHPSLSAHMAVWVSGKEAAFLHGRFVWANWDADELLTMKERVLGDAAFLKVGVTGVGSFTTQDCKLN</sequence>
<keyword evidence="2" id="KW-0560">Oxidoreductase</keyword>
<accession>A0AAV9JRT0</accession>
<gene>
    <name evidence="3" type="ORF">LTR36_010655</name>
</gene>
<evidence type="ECO:0000256" key="2">
    <source>
        <dbReference type="ARBA" id="ARBA00023002"/>
    </source>
</evidence>
<keyword evidence="4" id="KW-1185">Reference proteome</keyword>
<dbReference type="InterPro" id="IPR036291">
    <property type="entry name" value="NAD(P)-bd_dom_sf"/>
</dbReference>
<dbReference type="AlphaFoldDB" id="A0AAV9JRT0"/>
<dbReference type="PANTHER" id="PTHR42901:SF1">
    <property type="entry name" value="ALCOHOL DEHYDROGENASE"/>
    <property type="match status" value="1"/>
</dbReference>
<dbReference type="Pfam" id="PF00106">
    <property type="entry name" value="adh_short"/>
    <property type="match status" value="1"/>
</dbReference>
<name>A0AAV9JRT0_9PEZI</name>
<reference evidence="3 4" key="1">
    <citation type="submission" date="2021-11" db="EMBL/GenBank/DDBJ databases">
        <title>Black yeast isolated from Biological Soil Crust.</title>
        <authorList>
            <person name="Kurbessoian T."/>
        </authorList>
    </citation>
    <scope>NUCLEOTIDE SEQUENCE [LARGE SCALE GENOMIC DNA]</scope>
    <source>
        <strain evidence="3 4">CCFEE 5522</strain>
    </source>
</reference>
<dbReference type="PANTHER" id="PTHR42901">
    <property type="entry name" value="ALCOHOL DEHYDROGENASE"/>
    <property type="match status" value="1"/>
</dbReference>
<evidence type="ECO:0000313" key="3">
    <source>
        <dbReference type="EMBL" id="KAK4547936.1"/>
    </source>
</evidence>